<dbReference type="RefSeq" id="WP_151966342.1">
    <property type="nucleotide sequence ID" value="NZ_AP019860.1"/>
</dbReference>
<dbReference type="AlphaFoldDB" id="A0A5S9F100"/>
<sequence length="294" mass="34041">MYKSLLSVFVCFFVVIGFSNADISWKDQVLPKYPDILVKSNYLEERKEVSISKTGIGKDMAKLKKKYDTIKIKYLAPDTYYSPTFKKNMDGFEEYSKLAEKHLKRVKKTADLATKLQKTAEKAAKELKKTEPQLKDFIKYVGKIAKQAEEFAKACKKTPKKTKKQLKAKKKYLKTFLKTIKSEALPNVQIGIDKSKELQREINKLDNEEAKKQYFNENLRYSARPFGQGLGQVRLNKDVFVDPDDAQDLWNELLPWSNDNRAVGDNGGMETTEEELAIYMEIAARVEEWFDKQE</sequence>
<reference evidence="2 3" key="1">
    <citation type="submission" date="2019-08" db="EMBL/GenBank/DDBJ databases">
        <title>Complete genome sequence of Candidatus Uab amorphum.</title>
        <authorList>
            <person name="Shiratori T."/>
            <person name="Suzuki S."/>
            <person name="Kakizawa Y."/>
            <person name="Ishida K."/>
        </authorList>
    </citation>
    <scope>NUCLEOTIDE SEQUENCE [LARGE SCALE GENOMIC DNA]</scope>
    <source>
        <strain evidence="2 3">SRT547</strain>
    </source>
</reference>
<proteinExistence type="predicted"/>
<evidence type="ECO:0000313" key="3">
    <source>
        <dbReference type="Proteomes" id="UP000326354"/>
    </source>
</evidence>
<keyword evidence="1" id="KW-0175">Coiled coil</keyword>
<gene>
    <name evidence="2" type="ORF">UABAM_00430</name>
</gene>
<name>A0A5S9F100_UABAM</name>
<dbReference type="Proteomes" id="UP000326354">
    <property type="component" value="Chromosome"/>
</dbReference>
<protein>
    <submittedName>
        <fullName evidence="2">Uncharacterized protein</fullName>
    </submittedName>
</protein>
<evidence type="ECO:0000256" key="1">
    <source>
        <dbReference type="SAM" id="Coils"/>
    </source>
</evidence>
<feature type="coiled-coil region" evidence="1">
    <location>
        <begin position="188"/>
        <end position="218"/>
    </location>
</feature>
<organism evidence="2 3">
    <name type="scientific">Uabimicrobium amorphum</name>
    <dbReference type="NCBI Taxonomy" id="2596890"/>
    <lineage>
        <taxon>Bacteria</taxon>
        <taxon>Pseudomonadati</taxon>
        <taxon>Planctomycetota</taxon>
        <taxon>Candidatus Uabimicrobiia</taxon>
        <taxon>Candidatus Uabimicrobiales</taxon>
        <taxon>Candidatus Uabimicrobiaceae</taxon>
        <taxon>Candidatus Uabimicrobium</taxon>
    </lineage>
</organism>
<dbReference type="KEGG" id="uam:UABAM_00430"/>
<keyword evidence="3" id="KW-1185">Reference proteome</keyword>
<accession>A0A5S9F100</accession>
<dbReference type="EMBL" id="AP019860">
    <property type="protein sequence ID" value="BBM82087.1"/>
    <property type="molecule type" value="Genomic_DNA"/>
</dbReference>
<evidence type="ECO:0000313" key="2">
    <source>
        <dbReference type="EMBL" id="BBM82087.1"/>
    </source>
</evidence>